<evidence type="ECO:0000313" key="1">
    <source>
        <dbReference type="EMBL" id="AMH38933.1"/>
    </source>
</evidence>
<evidence type="ECO:0000313" key="2">
    <source>
        <dbReference type="EMBL" id="PRQ09311.1"/>
    </source>
</evidence>
<gene>
    <name evidence="2" type="ORF">ENSA7_10030</name>
</gene>
<accession>A0A109ZX65</accession>
<proteinExistence type="predicted"/>
<dbReference type="Proteomes" id="UP000238823">
    <property type="component" value="Unassembled WGS sequence"/>
</dbReference>
<organism evidence="1">
    <name type="scientific">Enhygromyxa salina</name>
    <dbReference type="NCBI Taxonomy" id="215803"/>
    <lineage>
        <taxon>Bacteria</taxon>
        <taxon>Pseudomonadati</taxon>
        <taxon>Myxococcota</taxon>
        <taxon>Polyangia</taxon>
        <taxon>Nannocystales</taxon>
        <taxon>Nannocystaceae</taxon>
        <taxon>Enhygromyxa</taxon>
    </lineage>
</organism>
<evidence type="ECO:0000313" key="3">
    <source>
        <dbReference type="Proteomes" id="UP000238823"/>
    </source>
</evidence>
<sequence>MVPDSMVPGLGLDPLDVRSLGRRVSILGRGLAHVAHDRGRDEALELRFAA</sequence>
<dbReference type="AlphaFoldDB" id="A0A109ZX65"/>
<reference evidence="1" key="1">
    <citation type="journal article" date="2016" name="Microbiology (Mosc.)">
        <title>Different strategies of osmoadaptation in the closely related marine myxobacteria Enhygromyxa salina SWB007 and Plesiocystis pacifica SIR-1.</title>
        <authorList>
            <person name="Amiri Moghaddam J."/>
            <person name="Boehringer N."/>
            <person name="Burdziak A."/>
            <person name="Kunte H.J."/>
            <person name="Galinski E.A."/>
            <person name="Schaberle T.F."/>
        </authorList>
    </citation>
    <scope>NUCLEOTIDE SEQUENCE</scope>
    <source>
        <strain evidence="1">SWB007</strain>
    </source>
</reference>
<reference evidence="2 3" key="2">
    <citation type="submission" date="2018-03" db="EMBL/GenBank/DDBJ databases">
        <title>Draft Genome Sequences of the Obligatory Marine Myxobacteria Enhygromyxa salina SWB007.</title>
        <authorList>
            <person name="Poehlein A."/>
            <person name="Moghaddam J.A."/>
            <person name="Harms H."/>
            <person name="Alanjari M."/>
            <person name="Koenig G.M."/>
            <person name="Daniel R."/>
            <person name="Schaeberle T.F."/>
        </authorList>
    </citation>
    <scope>NUCLEOTIDE SEQUENCE [LARGE SCALE GENOMIC DNA]</scope>
    <source>
        <strain evidence="2 3">SWB007</strain>
    </source>
</reference>
<name>A0A109ZX65_9BACT</name>
<dbReference type="EMBL" id="PVNL01000029">
    <property type="protein sequence ID" value="PRQ09311.1"/>
    <property type="molecule type" value="Genomic_DNA"/>
</dbReference>
<dbReference type="EMBL" id="KU237243">
    <property type="protein sequence ID" value="AMH38933.1"/>
    <property type="molecule type" value="Genomic_DNA"/>
</dbReference>
<protein>
    <submittedName>
        <fullName evidence="1">Uncharacterized protein</fullName>
    </submittedName>
</protein>